<name>A0ACC0D2N4_9PEZI</name>
<keyword evidence="2" id="KW-1185">Reference proteome</keyword>
<comment type="caution">
    <text evidence="1">The sequence shown here is derived from an EMBL/GenBank/DDBJ whole genome shotgun (WGS) entry which is preliminary data.</text>
</comment>
<protein>
    <submittedName>
        <fullName evidence="1">Uncharacterized protein</fullName>
    </submittedName>
</protein>
<dbReference type="Proteomes" id="UP001497680">
    <property type="component" value="Unassembled WGS sequence"/>
</dbReference>
<accession>A0ACC0D2N4</accession>
<sequence length="711" mass="80907">MSNQSQVRSSQRTVLACTECVRRKIRCSKVIPCTSCIRHNKASTCQREPVAVVGRRAITRRSHLEVQGGSRGLVEESHVQSHAGDSSRVESIPTINTTVSSDLTTPPTQNVIYASPAELIVTEAEDDVSISPLPKFRDEVVQNLTPGPTSDRRLTNEAAAALQFLAHGRRNVLNRFAGRESVVRPTPYPIFGERSSEYGAPWDIFFSIDDVRVLLALHEEHLVWMHNAVHLPTFRQEFEGNVLEDDCDKSWVALYYAMLSHTLFHVDGTQLLTLMHSMASTANIDISRLLFDKSIDNLFRGGFMSEHKLTSVQAICLLLQVAHNFDKSDLICILISTAIRISQCLNLHRLGTDRGPTLPNIPDPNARAQEVIDRETEKRVWWFLVRYDWFQIPFQNTCQVHPAQFNTPIPGETFNEPDRMVQNGILVLQPQESRTPGRWASVLNQVSVIIWKHQDRMQKVGYPADDKSNMLKLYDQVIWADREIKSLYATWPRYMREARDSTWETAVGESLVDRLMPSLVLLSIAHKILIVHRHFQLTSFRDRRFAFTQLSCVTISEQAMEAVQCWPDVAEVHIVRRMWTTLTFVISCSTALVFVLLFKSENSLTFDLGRIRRLVEFSRDFIKQEEQTSSIARRGVRLLDALMDLERRSEDMVDIEADIGDIVRNVAVADGSCMDPNAAEAHEIVFPFGQDSWSSFMGNYTNEDFLGMNLS</sequence>
<reference evidence="1 2" key="1">
    <citation type="journal article" date="2022" name="New Phytol.">
        <title>Ecological generalism drives hyperdiversity of secondary metabolite gene clusters in xylarialean endophytes.</title>
        <authorList>
            <person name="Franco M.E.E."/>
            <person name="Wisecaver J.H."/>
            <person name="Arnold A.E."/>
            <person name="Ju Y.M."/>
            <person name="Slot J.C."/>
            <person name="Ahrendt S."/>
            <person name="Moore L.P."/>
            <person name="Eastman K.E."/>
            <person name="Scott K."/>
            <person name="Konkel Z."/>
            <person name="Mondo S.J."/>
            <person name="Kuo A."/>
            <person name="Hayes R.D."/>
            <person name="Haridas S."/>
            <person name="Andreopoulos B."/>
            <person name="Riley R."/>
            <person name="LaButti K."/>
            <person name="Pangilinan J."/>
            <person name="Lipzen A."/>
            <person name="Amirebrahimi M."/>
            <person name="Yan J."/>
            <person name="Adam C."/>
            <person name="Keymanesh K."/>
            <person name="Ng V."/>
            <person name="Louie K."/>
            <person name="Northen T."/>
            <person name="Drula E."/>
            <person name="Henrissat B."/>
            <person name="Hsieh H.M."/>
            <person name="Youens-Clark K."/>
            <person name="Lutzoni F."/>
            <person name="Miadlikowska J."/>
            <person name="Eastwood D.C."/>
            <person name="Hamelin R.C."/>
            <person name="Grigoriev I.V."/>
            <person name="U'Ren J.M."/>
        </authorList>
    </citation>
    <scope>NUCLEOTIDE SEQUENCE [LARGE SCALE GENOMIC DNA]</scope>
    <source>
        <strain evidence="1 2">ER1909</strain>
    </source>
</reference>
<evidence type="ECO:0000313" key="1">
    <source>
        <dbReference type="EMBL" id="KAI6086998.1"/>
    </source>
</evidence>
<dbReference type="EMBL" id="MU394311">
    <property type="protein sequence ID" value="KAI6086998.1"/>
    <property type="molecule type" value="Genomic_DNA"/>
</dbReference>
<gene>
    <name evidence="1" type="ORF">F4821DRAFT_237372</name>
</gene>
<proteinExistence type="predicted"/>
<organism evidence="1 2">
    <name type="scientific">Hypoxylon rubiginosum</name>
    <dbReference type="NCBI Taxonomy" id="110542"/>
    <lineage>
        <taxon>Eukaryota</taxon>
        <taxon>Fungi</taxon>
        <taxon>Dikarya</taxon>
        <taxon>Ascomycota</taxon>
        <taxon>Pezizomycotina</taxon>
        <taxon>Sordariomycetes</taxon>
        <taxon>Xylariomycetidae</taxon>
        <taxon>Xylariales</taxon>
        <taxon>Hypoxylaceae</taxon>
        <taxon>Hypoxylon</taxon>
    </lineage>
</organism>
<evidence type="ECO:0000313" key="2">
    <source>
        <dbReference type="Proteomes" id="UP001497680"/>
    </source>
</evidence>